<dbReference type="InterPro" id="IPR021109">
    <property type="entry name" value="Peptidase_aspartic_dom_sf"/>
</dbReference>
<dbReference type="EMBL" id="JACJSG010000027">
    <property type="protein sequence ID" value="MBD2502729.1"/>
    <property type="molecule type" value="Genomic_DNA"/>
</dbReference>
<dbReference type="InterPro" id="IPR001969">
    <property type="entry name" value="Aspartic_peptidase_AS"/>
</dbReference>
<gene>
    <name evidence="1" type="ORF">H6G83_19340</name>
</gene>
<dbReference type="Proteomes" id="UP000661112">
    <property type="component" value="Unassembled WGS sequence"/>
</dbReference>
<organism evidence="1 2">
    <name type="scientific">Anabaena azotica FACHB-119</name>
    <dbReference type="NCBI Taxonomy" id="947527"/>
    <lineage>
        <taxon>Bacteria</taxon>
        <taxon>Bacillati</taxon>
        <taxon>Cyanobacteriota</taxon>
        <taxon>Cyanophyceae</taxon>
        <taxon>Nostocales</taxon>
        <taxon>Nostocaceae</taxon>
        <taxon>Anabaena</taxon>
        <taxon>Anabaena azotica</taxon>
    </lineage>
</organism>
<proteinExistence type="predicted"/>
<dbReference type="RefSeq" id="WP_190475274.1">
    <property type="nucleotide sequence ID" value="NZ_JACJSG010000027.1"/>
</dbReference>
<protein>
    <recommendedName>
        <fullName evidence="3">Retroviral-like aspartic protease</fullName>
    </recommendedName>
</protein>
<dbReference type="Gene3D" id="2.40.70.10">
    <property type="entry name" value="Acid Proteases"/>
    <property type="match status" value="1"/>
</dbReference>
<dbReference type="PROSITE" id="PS00141">
    <property type="entry name" value="ASP_PROTEASE"/>
    <property type="match status" value="1"/>
</dbReference>
<evidence type="ECO:0008006" key="3">
    <source>
        <dbReference type="Google" id="ProtNLM"/>
    </source>
</evidence>
<name>A0ABR8D7R5_9NOST</name>
<evidence type="ECO:0000313" key="1">
    <source>
        <dbReference type="EMBL" id="MBD2502729.1"/>
    </source>
</evidence>
<keyword evidence="2" id="KW-1185">Reference proteome</keyword>
<evidence type="ECO:0000313" key="2">
    <source>
        <dbReference type="Proteomes" id="UP000661112"/>
    </source>
</evidence>
<sequence>MRFRYSTTNPSQNEFDSLPRLPLLLYRSDGSNIEALGLVDSGATINVLPYEIGIQLGAVWDDNRAIIQLAGNLSQQGAMPFFMNVKIADYTPVRLAFAWVNKANVPLILGQTNFFLEFDVCFYRSKLEFEVKPKDE</sequence>
<accession>A0ABR8D7R5</accession>
<comment type="caution">
    <text evidence="1">The sequence shown here is derived from an EMBL/GenBank/DDBJ whole genome shotgun (WGS) entry which is preliminary data.</text>
</comment>
<reference evidence="1 2" key="1">
    <citation type="journal article" date="2020" name="ISME J.">
        <title>Comparative genomics reveals insights into cyanobacterial evolution and habitat adaptation.</title>
        <authorList>
            <person name="Chen M.Y."/>
            <person name="Teng W.K."/>
            <person name="Zhao L."/>
            <person name="Hu C.X."/>
            <person name="Zhou Y.K."/>
            <person name="Han B.P."/>
            <person name="Song L.R."/>
            <person name="Shu W.S."/>
        </authorList>
    </citation>
    <scope>NUCLEOTIDE SEQUENCE [LARGE SCALE GENOMIC DNA]</scope>
    <source>
        <strain evidence="1 2">FACHB-119</strain>
    </source>
</reference>